<comment type="caution">
    <text evidence="1">The sequence shown here is derived from an EMBL/GenBank/DDBJ whole genome shotgun (WGS) entry which is preliminary data.</text>
</comment>
<evidence type="ECO:0000313" key="1">
    <source>
        <dbReference type="EMBL" id="EOQ04920.1"/>
    </source>
</evidence>
<dbReference type="Proteomes" id="UP000014028">
    <property type="component" value="Unassembled WGS sequence"/>
</dbReference>
<accession>A0A9W5R2D8</accession>
<reference evidence="1 2" key="1">
    <citation type="submission" date="2012-12" db="EMBL/GenBank/DDBJ databases">
        <title>The Genome Sequence of Bacillus cereus VD184.</title>
        <authorList>
            <consortium name="The Broad Institute Genome Sequencing Platform"/>
            <consortium name="The Broad Institute Genome Sequencing Center for Infectious Disease"/>
            <person name="Feldgarden M."/>
            <person name="Van der Auwera G.A."/>
            <person name="Mahillon J."/>
            <person name="Duprez V."/>
            <person name="Timmery S."/>
            <person name="Mattelet C."/>
            <person name="Dierick K."/>
            <person name="Sun M."/>
            <person name="Yu Z."/>
            <person name="Zhu L."/>
            <person name="Hu X."/>
            <person name="Shank E.B."/>
            <person name="Swiecicka I."/>
            <person name="Hansen B.M."/>
            <person name="Andrup L."/>
            <person name="Walker B."/>
            <person name="Young S.K."/>
            <person name="Zeng Q."/>
            <person name="Gargeya S."/>
            <person name="Fitzgerald M."/>
            <person name="Haas B."/>
            <person name="Abouelleil A."/>
            <person name="Alvarado L."/>
            <person name="Arachchi H.M."/>
            <person name="Berlin A.M."/>
            <person name="Chapman S.B."/>
            <person name="Dewar J."/>
            <person name="Goldberg J."/>
            <person name="Griggs A."/>
            <person name="Gujja S."/>
            <person name="Hansen M."/>
            <person name="Howarth C."/>
            <person name="Imamovic A."/>
            <person name="Larimer J."/>
            <person name="McCowan C."/>
            <person name="Murphy C."/>
            <person name="Neiman D."/>
            <person name="Pearson M."/>
            <person name="Priest M."/>
            <person name="Roberts A."/>
            <person name="Saif S."/>
            <person name="Shea T."/>
            <person name="Sisk P."/>
            <person name="Sykes S."/>
            <person name="Wortman J."/>
            <person name="Nusbaum C."/>
            <person name="Birren B."/>
        </authorList>
    </citation>
    <scope>NUCLEOTIDE SEQUENCE [LARGE SCALE GENOMIC DNA]</scope>
    <source>
        <strain evidence="1 2">VD184</strain>
    </source>
</reference>
<dbReference type="EMBL" id="AHFK01000081">
    <property type="protein sequence ID" value="EOQ04920.1"/>
    <property type="molecule type" value="Genomic_DNA"/>
</dbReference>
<name>A0A9W5R2D8_BACCE</name>
<proteinExistence type="predicted"/>
<dbReference type="AlphaFoldDB" id="A0A9W5R2D8"/>
<organism evidence="1 2">
    <name type="scientific">Bacillus cereus VD184</name>
    <dbReference type="NCBI Taxonomy" id="1053242"/>
    <lineage>
        <taxon>Bacteria</taxon>
        <taxon>Bacillati</taxon>
        <taxon>Bacillota</taxon>
        <taxon>Bacilli</taxon>
        <taxon>Bacillales</taxon>
        <taxon>Bacillaceae</taxon>
        <taxon>Bacillus</taxon>
        <taxon>Bacillus cereus group</taxon>
    </lineage>
</organism>
<dbReference type="RefSeq" id="WP_016123583.1">
    <property type="nucleotide sequence ID" value="NZ_KB976837.1"/>
</dbReference>
<gene>
    <name evidence="1" type="ORF">IKC_06297</name>
</gene>
<sequence>MNLTEYGKREKRLVEQVGMTRMWEFNQLVIGIIDKHGIETVEAILEDLQKHAVDTAKLHVRALEGGVIHESNCVDGGFRSI</sequence>
<protein>
    <submittedName>
        <fullName evidence="1">Uncharacterized protein</fullName>
    </submittedName>
</protein>
<evidence type="ECO:0000313" key="2">
    <source>
        <dbReference type="Proteomes" id="UP000014028"/>
    </source>
</evidence>